<evidence type="ECO:0000256" key="8">
    <source>
        <dbReference type="SAM" id="SignalP"/>
    </source>
</evidence>
<dbReference type="GO" id="GO:0042742">
    <property type="term" value="P:defense response to bacterium"/>
    <property type="evidence" value="ECO:0007669"/>
    <property type="project" value="UniProtKB-KW"/>
</dbReference>
<evidence type="ECO:0000259" key="9">
    <source>
        <dbReference type="PROSITE" id="PS00128"/>
    </source>
</evidence>
<dbReference type="SUPFAM" id="SSF53955">
    <property type="entry name" value="Lysozyme-like"/>
    <property type="match status" value="1"/>
</dbReference>
<dbReference type="CDD" id="cd16899">
    <property type="entry name" value="LYZ_C_invert"/>
    <property type="match status" value="1"/>
</dbReference>
<keyword evidence="6" id="KW-0326">Glycosidase</keyword>
<sequence>MRLTVLGAVVAATAVALLGPGGAEGVKWSKCQVAAQLLRNGFQRKDLPTWVCIAMGESSGNTRAINRHNTDGSVDYGLFQINNRYWCSEKGRGKGCNISCKSLLDDNIADDSKCARHIAAKQGLDAWVAYKQKCKGKNLSQYNVKPC</sequence>
<keyword evidence="6" id="KW-0378">Hydrolase</keyword>
<name>A0AAN9V324_9ORTH</name>
<protein>
    <recommendedName>
        <fullName evidence="3">lysozyme</fullName>
        <ecNumber evidence="3">3.2.1.17</ecNumber>
    </recommendedName>
</protein>
<organism evidence="10 11">
    <name type="scientific">Gryllus longicercus</name>
    <dbReference type="NCBI Taxonomy" id="2509291"/>
    <lineage>
        <taxon>Eukaryota</taxon>
        <taxon>Metazoa</taxon>
        <taxon>Ecdysozoa</taxon>
        <taxon>Arthropoda</taxon>
        <taxon>Hexapoda</taxon>
        <taxon>Insecta</taxon>
        <taxon>Pterygota</taxon>
        <taxon>Neoptera</taxon>
        <taxon>Polyneoptera</taxon>
        <taxon>Orthoptera</taxon>
        <taxon>Ensifera</taxon>
        <taxon>Gryllidea</taxon>
        <taxon>Grylloidea</taxon>
        <taxon>Gryllidae</taxon>
        <taxon>Gryllinae</taxon>
        <taxon>Gryllus</taxon>
    </lineage>
</organism>
<feature type="domain" description="Glycosyl hydrolases family 22 (GH22)" evidence="9">
    <location>
        <begin position="96"/>
        <end position="114"/>
    </location>
</feature>
<dbReference type="SMART" id="SM00263">
    <property type="entry name" value="LYZ1"/>
    <property type="match status" value="1"/>
</dbReference>
<evidence type="ECO:0000256" key="2">
    <source>
        <dbReference type="ARBA" id="ARBA00010859"/>
    </source>
</evidence>
<dbReference type="PRINTS" id="PR00135">
    <property type="entry name" value="LYZLACT"/>
</dbReference>
<dbReference type="InterPro" id="IPR023346">
    <property type="entry name" value="Lysozyme-like_dom_sf"/>
</dbReference>
<dbReference type="EC" id="3.2.1.17" evidence="3"/>
<dbReference type="Pfam" id="PF00062">
    <property type="entry name" value="Lys"/>
    <property type="match status" value="1"/>
</dbReference>
<keyword evidence="4" id="KW-0081">Bacteriolytic enzyme</keyword>
<dbReference type="InterPro" id="IPR000974">
    <property type="entry name" value="Glyco_hydro_22_lys"/>
</dbReference>
<evidence type="ECO:0000313" key="11">
    <source>
        <dbReference type="Proteomes" id="UP001378592"/>
    </source>
</evidence>
<comment type="catalytic activity">
    <reaction evidence="1">
        <text>Hydrolysis of (1-&gt;4)-beta-linkages between N-acetylmuramic acid and N-acetyl-D-glucosamine residues in a peptidoglycan and between N-acetyl-D-glucosamine residues in chitodextrins.</text>
        <dbReference type="EC" id="3.2.1.17"/>
    </reaction>
</comment>
<evidence type="ECO:0000256" key="5">
    <source>
        <dbReference type="ARBA" id="ARBA00023157"/>
    </source>
</evidence>
<comment type="similarity">
    <text evidence="2 7">Belongs to the glycosyl hydrolase 22 family.</text>
</comment>
<evidence type="ECO:0000313" key="10">
    <source>
        <dbReference type="EMBL" id="KAK7788628.1"/>
    </source>
</evidence>
<dbReference type="AlphaFoldDB" id="A0AAN9V324"/>
<evidence type="ECO:0000256" key="6">
    <source>
        <dbReference type="ARBA" id="ARBA00023295"/>
    </source>
</evidence>
<dbReference type="PANTHER" id="PTHR11407">
    <property type="entry name" value="LYSOZYME C"/>
    <property type="match status" value="1"/>
</dbReference>
<feature type="signal peptide" evidence="8">
    <location>
        <begin position="1"/>
        <end position="25"/>
    </location>
</feature>
<evidence type="ECO:0000256" key="7">
    <source>
        <dbReference type="RuleBase" id="RU004440"/>
    </source>
</evidence>
<keyword evidence="4" id="KW-0929">Antimicrobial</keyword>
<evidence type="ECO:0000256" key="1">
    <source>
        <dbReference type="ARBA" id="ARBA00000632"/>
    </source>
</evidence>
<keyword evidence="5" id="KW-1015">Disulfide bond</keyword>
<proteinExistence type="inferred from homology"/>
<dbReference type="PROSITE" id="PS51348">
    <property type="entry name" value="GLYCOSYL_HYDROL_F22_2"/>
    <property type="match status" value="1"/>
</dbReference>
<dbReference type="Proteomes" id="UP001378592">
    <property type="component" value="Unassembled WGS sequence"/>
</dbReference>
<dbReference type="Gene3D" id="1.10.530.10">
    <property type="match status" value="1"/>
</dbReference>
<keyword evidence="8" id="KW-0732">Signal</keyword>
<dbReference type="FunFam" id="1.10.530.10:FF:000001">
    <property type="entry name" value="Lysozyme C"/>
    <property type="match status" value="1"/>
</dbReference>
<dbReference type="PROSITE" id="PS00128">
    <property type="entry name" value="GLYCOSYL_HYDROL_F22_1"/>
    <property type="match status" value="1"/>
</dbReference>
<feature type="chain" id="PRO_5043049238" description="lysozyme" evidence="8">
    <location>
        <begin position="26"/>
        <end position="147"/>
    </location>
</feature>
<keyword evidence="11" id="KW-1185">Reference proteome</keyword>
<dbReference type="GO" id="GO:0031640">
    <property type="term" value="P:killing of cells of another organism"/>
    <property type="evidence" value="ECO:0007669"/>
    <property type="project" value="UniProtKB-KW"/>
</dbReference>
<gene>
    <name evidence="10" type="ORF">R5R35_013049</name>
</gene>
<dbReference type="EMBL" id="JAZDUA010000993">
    <property type="protein sequence ID" value="KAK7788628.1"/>
    <property type="molecule type" value="Genomic_DNA"/>
</dbReference>
<accession>A0AAN9V324</accession>
<dbReference type="PRINTS" id="PR00137">
    <property type="entry name" value="LYSOZYME"/>
</dbReference>
<dbReference type="GO" id="GO:0003796">
    <property type="term" value="F:lysozyme activity"/>
    <property type="evidence" value="ECO:0007669"/>
    <property type="project" value="UniProtKB-EC"/>
</dbReference>
<comment type="caution">
    <text evidence="10">The sequence shown here is derived from an EMBL/GenBank/DDBJ whole genome shotgun (WGS) entry which is preliminary data.</text>
</comment>
<reference evidence="10 11" key="1">
    <citation type="submission" date="2024-03" db="EMBL/GenBank/DDBJ databases">
        <title>The genome assembly and annotation of the cricket Gryllus longicercus Weissman &amp; Gray.</title>
        <authorList>
            <person name="Szrajer S."/>
            <person name="Gray D."/>
            <person name="Ylla G."/>
        </authorList>
    </citation>
    <scope>NUCLEOTIDE SEQUENCE [LARGE SCALE GENOMIC DNA]</scope>
    <source>
        <strain evidence="10">DAG 2021-001</strain>
        <tissue evidence="10">Whole body minus gut</tissue>
    </source>
</reference>
<dbReference type="InterPro" id="IPR019799">
    <property type="entry name" value="Glyco_hydro_22_CS"/>
</dbReference>
<evidence type="ECO:0000256" key="3">
    <source>
        <dbReference type="ARBA" id="ARBA00012732"/>
    </source>
</evidence>
<evidence type="ECO:0000256" key="4">
    <source>
        <dbReference type="ARBA" id="ARBA00022638"/>
    </source>
</evidence>
<dbReference type="InterPro" id="IPR001916">
    <property type="entry name" value="Glyco_hydro_22"/>
</dbReference>
<dbReference type="PANTHER" id="PTHR11407:SF63">
    <property type="entry name" value="LYSOZYME C"/>
    <property type="match status" value="1"/>
</dbReference>